<name>M1NJ99_DESSD</name>
<dbReference type="HOGENOM" id="CLU_069313_2_1_7"/>
<dbReference type="EMBL" id="CP003985">
    <property type="protein sequence ID" value="AGF79629.1"/>
    <property type="molecule type" value="Genomic_DNA"/>
</dbReference>
<evidence type="ECO:0000256" key="8">
    <source>
        <dbReference type="SAM" id="SignalP"/>
    </source>
</evidence>
<comment type="subcellular location">
    <subcellularLocation>
        <location evidence="7">Cell outer membrane</location>
        <topology evidence="7">Lipid-anchor</topology>
    </subcellularLocation>
    <subcellularLocation>
        <location evidence="7">Bacterial flagellum basal body</location>
    </subcellularLocation>
</comment>
<evidence type="ECO:0000256" key="4">
    <source>
        <dbReference type="ARBA" id="ARBA00023136"/>
    </source>
</evidence>
<dbReference type="STRING" id="1167006.UWK_03100"/>
<dbReference type="Proteomes" id="UP000011721">
    <property type="component" value="Chromosome"/>
</dbReference>
<dbReference type="PANTHER" id="PTHR34933">
    <property type="entry name" value="FLAGELLAR L-RING PROTEIN"/>
    <property type="match status" value="1"/>
</dbReference>
<keyword evidence="9" id="KW-0969">Cilium</keyword>
<dbReference type="GO" id="GO:0009279">
    <property type="term" value="C:cell outer membrane"/>
    <property type="evidence" value="ECO:0007669"/>
    <property type="project" value="UniProtKB-SubCell"/>
</dbReference>
<evidence type="ECO:0000256" key="7">
    <source>
        <dbReference type="HAMAP-Rule" id="MF_00415"/>
    </source>
</evidence>
<evidence type="ECO:0000313" key="9">
    <source>
        <dbReference type="EMBL" id="AGF79629.1"/>
    </source>
</evidence>
<dbReference type="GO" id="GO:0071973">
    <property type="term" value="P:bacterial-type flagellum-dependent cell motility"/>
    <property type="evidence" value="ECO:0007669"/>
    <property type="project" value="InterPro"/>
</dbReference>
<keyword evidence="3 7" id="KW-0732">Signal</keyword>
<evidence type="ECO:0000256" key="5">
    <source>
        <dbReference type="ARBA" id="ARBA00023143"/>
    </source>
</evidence>
<dbReference type="HAMAP" id="MF_00415">
    <property type="entry name" value="FlgH"/>
    <property type="match status" value="1"/>
</dbReference>
<evidence type="ECO:0000256" key="2">
    <source>
        <dbReference type="ARBA" id="ARBA00006929"/>
    </source>
</evidence>
<dbReference type="AlphaFoldDB" id="M1NJ99"/>
<dbReference type="InterPro" id="IPR000527">
    <property type="entry name" value="Flag_Lring"/>
</dbReference>
<comment type="similarity">
    <text evidence="2 7">Belongs to the FlgH family.</text>
</comment>
<evidence type="ECO:0000256" key="3">
    <source>
        <dbReference type="ARBA" id="ARBA00022729"/>
    </source>
</evidence>
<dbReference type="GO" id="GO:0003774">
    <property type="term" value="F:cytoskeletal motor activity"/>
    <property type="evidence" value="ECO:0007669"/>
    <property type="project" value="InterPro"/>
</dbReference>
<gene>
    <name evidence="7" type="primary">flgH</name>
    <name evidence="9" type="ordered locus">UWK_03100</name>
</gene>
<keyword evidence="7" id="KW-0449">Lipoprotein</keyword>
<protein>
    <recommendedName>
        <fullName evidence="7">Flagellar L-ring protein</fullName>
    </recommendedName>
    <alternativeName>
        <fullName evidence="7">Basal body L-ring protein</fullName>
    </alternativeName>
</protein>
<keyword evidence="10" id="KW-1185">Reference proteome</keyword>
<dbReference type="GO" id="GO:0009427">
    <property type="term" value="C:bacterial-type flagellum basal body, distal rod, L ring"/>
    <property type="evidence" value="ECO:0007669"/>
    <property type="project" value="InterPro"/>
</dbReference>
<comment type="function">
    <text evidence="1 7">Assembles around the rod to form the L-ring and probably protects the motor/basal body from shearing forces during rotation.</text>
</comment>
<sequence length="228" mass="24961">MKSLLLILSTAFLFCSCARPEYSVTEIPEPLEEIQTQKAAERTDGSLWPGEQHSLFADHKARTVGDVVTITIAENASASKQASTSTDRNTSMSAAIPHLFGLENSKWAVEHPKFDLTNLVEASFANKFEGAGTTVRKEDLVASLTAQVVDVYANGNLKIRGGKEVQVNNEIQVIYVTGIIRPVDIMANNTVNSKHVLNAKISYTGKGAISDKQKPGWLMRVLDNVWPF</sequence>
<evidence type="ECO:0000256" key="6">
    <source>
        <dbReference type="ARBA" id="ARBA00023237"/>
    </source>
</evidence>
<dbReference type="OrthoDB" id="9789227at2"/>
<comment type="subunit">
    <text evidence="7">The basal body constitutes a major portion of the flagellar organelle and consists of four rings (L,P,S, and M) mounted on a central rod.</text>
</comment>
<dbReference type="Pfam" id="PF02107">
    <property type="entry name" value="FlgH"/>
    <property type="match status" value="1"/>
</dbReference>
<evidence type="ECO:0000313" key="10">
    <source>
        <dbReference type="Proteomes" id="UP000011721"/>
    </source>
</evidence>
<keyword evidence="9" id="KW-0966">Cell projection</keyword>
<keyword evidence="6 7" id="KW-0998">Cell outer membrane</keyword>
<dbReference type="PROSITE" id="PS51257">
    <property type="entry name" value="PROKAR_LIPOPROTEIN"/>
    <property type="match status" value="1"/>
</dbReference>
<dbReference type="eggNOG" id="COG2063">
    <property type="taxonomic scope" value="Bacteria"/>
</dbReference>
<dbReference type="PATRIC" id="fig|1167006.5.peg.3345"/>
<reference evidence="10" key="1">
    <citation type="journal article" date="2013" name="Stand. Genomic Sci.">
        <title>Complete genome sequence of Desulfocapsa sulfexigens, a marine deltaproteobacterium specialized in disproportionating inorganic sulfur compounds.</title>
        <authorList>
            <person name="Finster K.W."/>
            <person name="Kjeldsen K.U."/>
            <person name="Kube M."/>
            <person name="Reinhardt R."/>
            <person name="Mussmann M."/>
            <person name="Amann R."/>
            <person name="Schreiber L."/>
        </authorList>
    </citation>
    <scope>NUCLEOTIDE SEQUENCE [LARGE SCALE GENOMIC DNA]</scope>
    <source>
        <strain evidence="10">DSM 10523 / SB164P1</strain>
    </source>
</reference>
<keyword evidence="9" id="KW-0282">Flagellum</keyword>
<dbReference type="KEGG" id="dsf:UWK_03100"/>
<keyword evidence="4 7" id="KW-0472">Membrane</keyword>
<organism evidence="9 10">
    <name type="scientific">Desulfocapsa sulfexigens (strain DSM 10523 / SB164P1)</name>
    <dbReference type="NCBI Taxonomy" id="1167006"/>
    <lineage>
        <taxon>Bacteria</taxon>
        <taxon>Pseudomonadati</taxon>
        <taxon>Thermodesulfobacteriota</taxon>
        <taxon>Desulfobulbia</taxon>
        <taxon>Desulfobulbales</taxon>
        <taxon>Desulfocapsaceae</taxon>
        <taxon>Desulfocapsa</taxon>
    </lineage>
</organism>
<feature type="signal peptide" evidence="8">
    <location>
        <begin position="1"/>
        <end position="18"/>
    </location>
</feature>
<proteinExistence type="inferred from homology"/>
<dbReference type="PRINTS" id="PR01008">
    <property type="entry name" value="FLGLRINGFLGH"/>
</dbReference>
<evidence type="ECO:0000256" key="1">
    <source>
        <dbReference type="ARBA" id="ARBA00002591"/>
    </source>
</evidence>
<feature type="chain" id="PRO_5008967464" description="Flagellar L-ring protein" evidence="8">
    <location>
        <begin position="19"/>
        <end position="228"/>
    </location>
</feature>
<dbReference type="RefSeq" id="WP_015405313.1">
    <property type="nucleotide sequence ID" value="NC_020304.1"/>
</dbReference>
<accession>M1NJ99</accession>
<keyword evidence="5 7" id="KW-0975">Bacterial flagellum</keyword>
<dbReference type="PANTHER" id="PTHR34933:SF1">
    <property type="entry name" value="FLAGELLAR L-RING PROTEIN"/>
    <property type="match status" value="1"/>
</dbReference>